<organism evidence="5 6">
    <name type="scientific">Dillenia turbinata</name>
    <dbReference type="NCBI Taxonomy" id="194707"/>
    <lineage>
        <taxon>Eukaryota</taxon>
        <taxon>Viridiplantae</taxon>
        <taxon>Streptophyta</taxon>
        <taxon>Embryophyta</taxon>
        <taxon>Tracheophyta</taxon>
        <taxon>Spermatophyta</taxon>
        <taxon>Magnoliopsida</taxon>
        <taxon>eudicotyledons</taxon>
        <taxon>Gunneridae</taxon>
        <taxon>Pentapetalae</taxon>
        <taxon>Dilleniales</taxon>
        <taxon>Dilleniaceae</taxon>
        <taxon>Dillenia</taxon>
    </lineage>
</organism>
<dbReference type="InterPro" id="IPR012677">
    <property type="entry name" value="Nucleotide-bd_a/b_plait_sf"/>
</dbReference>
<evidence type="ECO:0000313" key="5">
    <source>
        <dbReference type="EMBL" id="KAK6942802.1"/>
    </source>
</evidence>
<dbReference type="PANTHER" id="PTHR48025:SF1">
    <property type="entry name" value="RRM DOMAIN-CONTAINING PROTEIN"/>
    <property type="match status" value="1"/>
</dbReference>
<evidence type="ECO:0000259" key="4">
    <source>
        <dbReference type="PROSITE" id="PS50102"/>
    </source>
</evidence>
<dbReference type="InterPro" id="IPR050502">
    <property type="entry name" value="Euk_RNA-bind_prot"/>
</dbReference>
<dbReference type="InterPro" id="IPR035979">
    <property type="entry name" value="RBD_domain_sf"/>
</dbReference>
<dbReference type="PANTHER" id="PTHR48025">
    <property type="entry name" value="OS02G0815200 PROTEIN"/>
    <property type="match status" value="1"/>
</dbReference>
<proteinExistence type="predicted"/>
<evidence type="ECO:0000313" key="6">
    <source>
        <dbReference type="Proteomes" id="UP001370490"/>
    </source>
</evidence>
<dbReference type="SUPFAM" id="SSF54928">
    <property type="entry name" value="RNA-binding domain, RBD"/>
    <property type="match status" value="2"/>
</dbReference>
<dbReference type="EMBL" id="JBAMMX010000004">
    <property type="protein sequence ID" value="KAK6942802.1"/>
    <property type="molecule type" value="Genomic_DNA"/>
</dbReference>
<feature type="domain" description="RRM" evidence="4">
    <location>
        <begin position="10"/>
        <end position="57"/>
    </location>
</feature>
<feature type="domain" description="RRM" evidence="4">
    <location>
        <begin position="80"/>
        <end position="156"/>
    </location>
</feature>
<feature type="region of interest" description="Disordered" evidence="3">
    <location>
        <begin position="49"/>
        <end position="77"/>
    </location>
</feature>
<dbReference type="GO" id="GO:0009535">
    <property type="term" value="C:chloroplast thylakoid membrane"/>
    <property type="evidence" value="ECO:0007669"/>
    <property type="project" value="TreeGrafter"/>
</dbReference>
<dbReference type="Proteomes" id="UP001370490">
    <property type="component" value="Unassembled WGS sequence"/>
</dbReference>
<keyword evidence="6" id="KW-1185">Reference proteome</keyword>
<dbReference type="GO" id="GO:1901259">
    <property type="term" value="P:chloroplast rRNA processing"/>
    <property type="evidence" value="ECO:0007669"/>
    <property type="project" value="TreeGrafter"/>
</dbReference>
<dbReference type="PROSITE" id="PS50102">
    <property type="entry name" value="RRM"/>
    <property type="match status" value="2"/>
</dbReference>
<accession>A0AAN8W706</accession>
<dbReference type="GO" id="GO:0003729">
    <property type="term" value="F:mRNA binding"/>
    <property type="evidence" value="ECO:0007669"/>
    <property type="project" value="TreeGrafter"/>
</dbReference>
<reference evidence="5 6" key="1">
    <citation type="submission" date="2023-12" db="EMBL/GenBank/DDBJ databases">
        <title>A high-quality genome assembly for Dillenia turbinata (Dilleniales).</title>
        <authorList>
            <person name="Chanderbali A."/>
        </authorList>
    </citation>
    <scope>NUCLEOTIDE SEQUENCE [LARGE SCALE GENOMIC DNA]</scope>
    <source>
        <strain evidence="5">LSX21</strain>
        <tissue evidence="5">Leaf</tissue>
    </source>
</reference>
<name>A0AAN8W706_9MAGN</name>
<gene>
    <name evidence="5" type="ORF">RJ641_028179</name>
</gene>
<dbReference type="AlphaFoldDB" id="A0AAN8W706"/>
<dbReference type="SMART" id="SM00360">
    <property type="entry name" value="RRM"/>
    <property type="match status" value="2"/>
</dbReference>
<evidence type="ECO:0000256" key="3">
    <source>
        <dbReference type="SAM" id="MobiDB-lite"/>
    </source>
</evidence>
<comment type="caution">
    <text evidence="5">The sequence shown here is derived from an EMBL/GenBank/DDBJ whole genome shotgun (WGS) entry which is preliminary data.</text>
</comment>
<dbReference type="Gene3D" id="3.30.70.330">
    <property type="match status" value="2"/>
</dbReference>
<keyword evidence="1 2" id="KW-0694">RNA-binding</keyword>
<protein>
    <submittedName>
        <fullName evidence="5">RNA recognition motif domain</fullName>
    </submittedName>
</protein>
<sequence length="156" mass="17027">MYLRSRGFWVIYDKSTGRSRGFGFVTMSTLEDVEAAAQQFNGYELEGRALRVNSGPPPPRRQDSFPRGPRGGGASFDSSNRVYVGNLSWGVDDLALETLFSEQGKVTEAKVVYDRESGRSRGFGFVTYSSAEEVNSAIESLDGVLILGNVIRAIAA</sequence>
<dbReference type="InterPro" id="IPR000504">
    <property type="entry name" value="RRM_dom"/>
</dbReference>
<dbReference type="Pfam" id="PF00076">
    <property type="entry name" value="RRM_1"/>
    <property type="match status" value="2"/>
</dbReference>
<evidence type="ECO:0000256" key="2">
    <source>
        <dbReference type="PROSITE-ProRule" id="PRU00176"/>
    </source>
</evidence>
<evidence type="ECO:0000256" key="1">
    <source>
        <dbReference type="ARBA" id="ARBA00022884"/>
    </source>
</evidence>